<dbReference type="InterPro" id="IPR027417">
    <property type="entry name" value="P-loop_NTPase"/>
</dbReference>
<dbReference type="NCBIfam" id="TIGR00614">
    <property type="entry name" value="recQ_fam"/>
    <property type="match status" value="1"/>
</dbReference>
<keyword evidence="11" id="KW-0067">ATP-binding</keyword>
<evidence type="ECO:0000256" key="11">
    <source>
        <dbReference type="ARBA" id="ARBA00022840"/>
    </source>
</evidence>
<keyword evidence="8" id="KW-0378">Hydrolase</keyword>
<evidence type="ECO:0000256" key="5">
    <source>
        <dbReference type="ARBA" id="ARBA00022723"/>
    </source>
</evidence>
<dbReference type="GO" id="GO:0009378">
    <property type="term" value="F:four-way junction helicase activity"/>
    <property type="evidence" value="ECO:0007669"/>
    <property type="project" value="TreeGrafter"/>
</dbReference>
<evidence type="ECO:0000256" key="12">
    <source>
        <dbReference type="ARBA" id="ARBA00023125"/>
    </source>
</evidence>
<dbReference type="GO" id="GO:0046872">
    <property type="term" value="F:metal ion binding"/>
    <property type="evidence" value="ECO:0007669"/>
    <property type="project" value="UniProtKB-KW"/>
</dbReference>
<comment type="catalytic activity">
    <reaction evidence="19">
        <text>ATP + H2O = ADP + phosphate + H(+)</text>
        <dbReference type="Rhea" id="RHEA:13065"/>
        <dbReference type="ChEBI" id="CHEBI:15377"/>
        <dbReference type="ChEBI" id="CHEBI:15378"/>
        <dbReference type="ChEBI" id="CHEBI:30616"/>
        <dbReference type="ChEBI" id="CHEBI:43474"/>
        <dbReference type="ChEBI" id="CHEBI:456216"/>
    </reaction>
</comment>
<dbReference type="InterPro" id="IPR004589">
    <property type="entry name" value="DNA_helicase_ATP-dep_RecQ"/>
</dbReference>
<dbReference type="InterPro" id="IPR032284">
    <property type="entry name" value="RecQ_Zn-bd"/>
</dbReference>
<dbReference type="SMART" id="SM00490">
    <property type="entry name" value="HELICc"/>
    <property type="match status" value="1"/>
</dbReference>
<keyword evidence="9" id="KW-0347">Helicase</keyword>
<dbReference type="GO" id="GO:0005524">
    <property type="term" value="F:ATP binding"/>
    <property type="evidence" value="ECO:0007669"/>
    <property type="project" value="UniProtKB-KW"/>
</dbReference>
<evidence type="ECO:0000256" key="10">
    <source>
        <dbReference type="ARBA" id="ARBA00022833"/>
    </source>
</evidence>
<feature type="domain" description="Helicase ATP-binding" evidence="24">
    <location>
        <begin position="771"/>
        <end position="948"/>
    </location>
</feature>
<dbReference type="CDD" id="cd18794">
    <property type="entry name" value="SF2_C_RecQ"/>
    <property type="match status" value="1"/>
</dbReference>
<evidence type="ECO:0000256" key="13">
    <source>
        <dbReference type="ARBA" id="ARBA00023204"/>
    </source>
</evidence>
<dbReference type="PANTHER" id="PTHR13710:SF153">
    <property type="entry name" value="RECQ-LIKE DNA HELICASE BLM"/>
    <property type="match status" value="1"/>
</dbReference>
<dbReference type="GO" id="GO:0043138">
    <property type="term" value="F:3'-5' DNA helicase activity"/>
    <property type="evidence" value="ECO:0007669"/>
    <property type="project" value="UniProtKB-EC"/>
</dbReference>
<keyword evidence="14" id="KW-0413">Isomerase</keyword>
<feature type="region of interest" description="Disordered" evidence="23">
    <location>
        <begin position="202"/>
        <end position="230"/>
    </location>
</feature>
<dbReference type="Gene3D" id="1.10.10.10">
    <property type="entry name" value="Winged helix-like DNA-binding domain superfamily/Winged helix DNA-binding domain"/>
    <property type="match status" value="1"/>
</dbReference>
<protein>
    <recommendedName>
        <fullName evidence="20">RecQ-like DNA helicase BLM</fullName>
        <ecNumber evidence="17">5.6.2.4</ecNumber>
    </recommendedName>
    <alternativeName>
        <fullName evidence="21">Bloom syndrome protein homolog</fullName>
    </alternativeName>
    <alternativeName>
        <fullName evidence="18">DNA 3'-5' helicase BLM</fullName>
    </alternativeName>
    <alternativeName>
        <fullName evidence="22">RecQ helicase homolog</fullName>
    </alternativeName>
</protein>
<dbReference type="GO" id="GO:0005634">
    <property type="term" value="C:nucleus"/>
    <property type="evidence" value="ECO:0007669"/>
    <property type="project" value="UniProtKB-SubCell"/>
</dbReference>
<evidence type="ECO:0000256" key="6">
    <source>
        <dbReference type="ARBA" id="ARBA00022741"/>
    </source>
</evidence>
<dbReference type="RefSeq" id="XP_022673088.1">
    <property type="nucleotide sequence ID" value="XM_022817353.1"/>
</dbReference>
<dbReference type="Gene3D" id="3.40.50.300">
    <property type="entry name" value="P-loop containing nucleotide triphosphate hydrolases"/>
    <property type="match status" value="2"/>
</dbReference>
<dbReference type="PANTHER" id="PTHR13710">
    <property type="entry name" value="DNA HELICASE RECQ FAMILY MEMBER"/>
    <property type="match status" value="1"/>
</dbReference>
<keyword evidence="10" id="KW-0862">Zinc</keyword>
<feature type="domain" description="Helicase C-terminal" evidence="25">
    <location>
        <begin position="971"/>
        <end position="1121"/>
    </location>
</feature>
<dbReference type="GO" id="GO:0005694">
    <property type="term" value="C:chromosome"/>
    <property type="evidence" value="ECO:0007669"/>
    <property type="project" value="TreeGrafter"/>
</dbReference>
<evidence type="ECO:0000256" key="23">
    <source>
        <dbReference type="SAM" id="MobiDB-lite"/>
    </source>
</evidence>
<reference evidence="26" key="1">
    <citation type="submission" date="2021-01" db="UniProtKB">
        <authorList>
            <consortium name="EnsemblMetazoa"/>
        </authorList>
    </citation>
    <scope>IDENTIFICATION</scope>
</reference>
<proteinExistence type="inferred from homology"/>
<comment type="catalytic activity">
    <reaction evidence="16">
        <text>Couples ATP hydrolysis with the unwinding of duplex DNA by translocating in the 3'-5' direction.</text>
        <dbReference type="EC" id="5.6.2.4"/>
    </reaction>
</comment>
<dbReference type="PROSITE" id="PS00690">
    <property type="entry name" value="DEAH_ATP_HELICASE"/>
    <property type="match status" value="1"/>
</dbReference>
<evidence type="ECO:0000256" key="9">
    <source>
        <dbReference type="ARBA" id="ARBA00022806"/>
    </source>
</evidence>
<evidence type="ECO:0000256" key="17">
    <source>
        <dbReference type="ARBA" id="ARBA00034808"/>
    </source>
</evidence>
<evidence type="ECO:0000256" key="7">
    <source>
        <dbReference type="ARBA" id="ARBA00022763"/>
    </source>
</evidence>
<dbReference type="Pfam" id="PF00270">
    <property type="entry name" value="DEAD"/>
    <property type="match status" value="1"/>
</dbReference>
<dbReference type="SMART" id="SM00487">
    <property type="entry name" value="DEXDc"/>
    <property type="match status" value="1"/>
</dbReference>
<evidence type="ECO:0000256" key="14">
    <source>
        <dbReference type="ARBA" id="ARBA00023235"/>
    </source>
</evidence>
<comment type="cofactor">
    <cofactor evidence="1">
        <name>Zn(2+)</name>
        <dbReference type="ChEBI" id="CHEBI:29105"/>
    </cofactor>
</comment>
<dbReference type="InterPro" id="IPR018982">
    <property type="entry name" value="RQC_domain"/>
</dbReference>
<dbReference type="FunFam" id="3.40.50.300:FF:000340">
    <property type="entry name" value="Bloom syndrome, RecQ helicase"/>
    <property type="match status" value="1"/>
</dbReference>
<dbReference type="Proteomes" id="UP000594260">
    <property type="component" value="Unplaced"/>
</dbReference>
<evidence type="ECO:0000256" key="3">
    <source>
        <dbReference type="ARBA" id="ARBA00005446"/>
    </source>
</evidence>
<evidence type="ECO:0000259" key="24">
    <source>
        <dbReference type="PROSITE" id="PS51192"/>
    </source>
</evidence>
<dbReference type="InterPro" id="IPR036388">
    <property type="entry name" value="WH-like_DNA-bd_sf"/>
</dbReference>
<dbReference type="InterPro" id="IPR001650">
    <property type="entry name" value="Helicase_C-like"/>
</dbReference>
<evidence type="ECO:0000256" key="15">
    <source>
        <dbReference type="ARBA" id="ARBA00023242"/>
    </source>
</evidence>
<dbReference type="Pfam" id="PF16124">
    <property type="entry name" value="RecQ_Zn_bind"/>
    <property type="match status" value="1"/>
</dbReference>
<dbReference type="EnsemblMetazoa" id="XM_022817353">
    <property type="protein sequence ID" value="XP_022673088"/>
    <property type="gene ID" value="LOC111255405"/>
</dbReference>
<dbReference type="InterPro" id="IPR002464">
    <property type="entry name" value="DNA/RNA_helicase_DEAH_CS"/>
</dbReference>
<comment type="subcellular location">
    <subcellularLocation>
        <location evidence="2">Nucleus</location>
    </subcellularLocation>
</comment>
<dbReference type="Pfam" id="PF00271">
    <property type="entry name" value="Helicase_C"/>
    <property type="match status" value="1"/>
</dbReference>
<dbReference type="GO" id="GO:0007131">
    <property type="term" value="P:reciprocal meiotic recombination"/>
    <property type="evidence" value="ECO:0007669"/>
    <property type="project" value="UniProtKB-ARBA"/>
</dbReference>
<evidence type="ECO:0000256" key="1">
    <source>
        <dbReference type="ARBA" id="ARBA00001947"/>
    </source>
</evidence>
<evidence type="ECO:0000256" key="22">
    <source>
        <dbReference type="ARBA" id="ARBA00076271"/>
    </source>
</evidence>
<dbReference type="PROSITE" id="PS51194">
    <property type="entry name" value="HELICASE_CTER"/>
    <property type="match status" value="1"/>
</dbReference>
<keyword evidence="5" id="KW-0479">Metal-binding</keyword>
<dbReference type="GO" id="GO:0016787">
    <property type="term" value="F:hydrolase activity"/>
    <property type="evidence" value="ECO:0007669"/>
    <property type="project" value="UniProtKB-KW"/>
</dbReference>
<dbReference type="InterPro" id="IPR036390">
    <property type="entry name" value="WH_DNA-bd_sf"/>
</dbReference>
<feature type="region of interest" description="Disordered" evidence="23">
    <location>
        <begin position="245"/>
        <end position="317"/>
    </location>
</feature>
<evidence type="ECO:0000256" key="16">
    <source>
        <dbReference type="ARBA" id="ARBA00034617"/>
    </source>
</evidence>
<dbReference type="InterPro" id="IPR014001">
    <property type="entry name" value="Helicase_ATP-bd"/>
</dbReference>
<dbReference type="GeneID" id="111255405"/>
<evidence type="ECO:0000259" key="25">
    <source>
        <dbReference type="PROSITE" id="PS51194"/>
    </source>
</evidence>
<dbReference type="GO" id="GO:0003677">
    <property type="term" value="F:DNA binding"/>
    <property type="evidence" value="ECO:0007669"/>
    <property type="project" value="UniProtKB-KW"/>
</dbReference>
<dbReference type="Gene3D" id="1.10.150.80">
    <property type="entry name" value="HRDC domain"/>
    <property type="match status" value="1"/>
</dbReference>
<evidence type="ECO:0000313" key="27">
    <source>
        <dbReference type="Proteomes" id="UP000594260"/>
    </source>
</evidence>
<evidence type="ECO:0000256" key="18">
    <source>
        <dbReference type="ARBA" id="ARBA00044542"/>
    </source>
</evidence>
<dbReference type="PROSITE" id="PS51192">
    <property type="entry name" value="HELICASE_ATP_BIND_1"/>
    <property type="match status" value="1"/>
</dbReference>
<feature type="region of interest" description="Disordered" evidence="23">
    <location>
        <begin position="608"/>
        <end position="633"/>
    </location>
</feature>
<evidence type="ECO:0000256" key="21">
    <source>
        <dbReference type="ARBA" id="ARBA00076065"/>
    </source>
</evidence>
<dbReference type="InterPro" id="IPR044876">
    <property type="entry name" value="HRDC_dom_sf"/>
</dbReference>
<feature type="region of interest" description="Disordered" evidence="23">
    <location>
        <begin position="571"/>
        <end position="593"/>
    </location>
</feature>
<keyword evidence="13" id="KW-0234">DNA repair</keyword>
<evidence type="ECO:0000256" key="20">
    <source>
        <dbReference type="ARBA" id="ARBA00073450"/>
    </source>
</evidence>
<dbReference type="InterPro" id="IPR011545">
    <property type="entry name" value="DEAD/DEAH_box_helicase_dom"/>
</dbReference>
<keyword evidence="27" id="KW-1185">Reference proteome</keyword>
<feature type="region of interest" description="Disordered" evidence="23">
    <location>
        <begin position="1459"/>
        <end position="1503"/>
    </location>
</feature>
<sequence length="1515" mass="170070">MSSQLRSTFRNNYSEQLEKFFANYKQQPVVKANRALYISDCFASFEPGEIIIKEPSKFFRTLDSNVNCNIRKLERRCREQSALSANKALEQKNSEIPSIQNFFIKKQASDAVCGSEQRACSATNLTTAHSTNRLPVTALNSKDSNKTAVDDDAIFDNLPSSPPATRLHDTLQTTYAQQSQNNKQIVSGSIIDSGDELLASIEDGSLPTRTGPKRPVADSPTSGIPPKRARISDFIDKEKNELFNLSEDDEQLRTDKVPSNGKSLKRVSCNPDPTSSDSDIELVPLASRIPKSALRQPLKKSHLPSETNNRSGRDHTSDVQIIKTECKTIAPSRDQASKRVISILDSDEEVDLDYETLLKNQPCLSSRHGTTERDEIGVEKRFGIQAAHPLLPAKRDCTPNLCVLDSESSNDAEVKNRPNQTFKTEYVLPNEMPTSGISSPHQDTRDRFQTVSTQQLTSSSRFLDSEGLKNVNCSIRQEPKCHIGDTSDDEVSLAERNNITRDTPKSFIFPSALKSSDVEQYDYKLEELIRSDYSKMIIVCRELINNGVITPEAKRALKEHQELRLQIEERSTPARPKTRFSFSKTPNEGPVQSLGTDIDVTHMGISENPAKDSIDPVNSHENHQNDTSGDDYPVLAPLSVKLVQKMEKRAFTALPAKPQPEPKVEPAAVISPNIECGVPGTCSEKLSQTNFFSSDDELLFSTEDDKQNNTVSSSLQQDEMQLRGKFSGDSKDDGATGEFDGDTYHFSNDMREKFENIFGLKAFRHNQKQAINATLLGHDCFILMPTGGGKSLCYQLPAVCSPGVTLVVSPLKSLIHDQTNKLTALGIPSGYLTSEDDGSNGNDTDIYGDLHSVEPTLKLLYVTPEKLAASKKLLSVLHHLQKRNRLARFVIDEAHCVSHWGHDFRPDYQKLSELRKRYPGIPMMALTATASPRVRQDILVQLQMKQPKWFLQSFNRTNLRYEIVQNPKKPVVDEIIEIIKKKFKNKCGIVYCLSRKDCDDTAARLMTADISAISYHAGMDPRERNQVQDMWINGDKDVVCATIAFGMGIDKADVRFVIHATLPKSVEGYYQETGRAGRDGLPSDCILYFRMADYIRWRKLIEKAKETSSLESRNTHYANLWIMTRFCANEIDCIRHQILKYFGEDFGSKFCESNLRVSCANCSRRSKSKIEEVDCTQEARHLLELIEKKSCNKQHSFITLLVLIDVFKGANSRKIRCDNLTSEAAYGLAKQRLVSIDKTLPEKLVNRLVIEGYLKQFVVETKHADAAYLVLENKGRVFLRQAGSKLTVKILKPNKALVPLDVPRKQNALSEMSAIIKKNCMDCLITEAKAIGRERGMFNYTHLFSTENLRLLSEVLPRDLETARRHVSLSEVLWRDYGERLLKITRSFSAKLEIADLDFSTDDDEKDTGVGNDTWDGPPPEGAMTNNPTWSGRSFSRGDRSRQGGRLYKTYKSRLAKGTKQGSLLSTHARAKRRGQVKKQKAKLNSDGVDMTNVRTGNPLSGVRLMNVPGNRPWS</sequence>
<evidence type="ECO:0000313" key="26">
    <source>
        <dbReference type="EnsemblMetazoa" id="XP_022673088"/>
    </source>
</evidence>
<keyword evidence="6" id="KW-0547">Nucleotide-binding</keyword>
<dbReference type="SUPFAM" id="SSF52540">
    <property type="entry name" value="P-loop containing nucleoside triphosphate hydrolases"/>
    <property type="match status" value="1"/>
</dbReference>
<evidence type="ECO:0000256" key="8">
    <source>
        <dbReference type="ARBA" id="ARBA00022801"/>
    </source>
</evidence>
<dbReference type="Pfam" id="PF09382">
    <property type="entry name" value="RQC"/>
    <property type="match status" value="1"/>
</dbReference>
<dbReference type="GO" id="GO:0000724">
    <property type="term" value="P:double-strand break repair via homologous recombination"/>
    <property type="evidence" value="ECO:0007669"/>
    <property type="project" value="TreeGrafter"/>
</dbReference>
<dbReference type="GO" id="GO:0006260">
    <property type="term" value="P:DNA replication"/>
    <property type="evidence" value="ECO:0007669"/>
    <property type="project" value="UniProtKB-KW"/>
</dbReference>
<keyword evidence="4" id="KW-0235">DNA replication</keyword>
<keyword evidence="15" id="KW-0539">Nucleus</keyword>
<keyword evidence="12" id="KW-0238">DNA-binding</keyword>
<name>A0A7M7L2V1_VARDE</name>
<dbReference type="EC" id="5.6.2.4" evidence="17"/>
<organism evidence="26 27">
    <name type="scientific">Varroa destructor</name>
    <name type="common">Honeybee mite</name>
    <dbReference type="NCBI Taxonomy" id="109461"/>
    <lineage>
        <taxon>Eukaryota</taxon>
        <taxon>Metazoa</taxon>
        <taxon>Ecdysozoa</taxon>
        <taxon>Arthropoda</taxon>
        <taxon>Chelicerata</taxon>
        <taxon>Arachnida</taxon>
        <taxon>Acari</taxon>
        <taxon>Parasitiformes</taxon>
        <taxon>Mesostigmata</taxon>
        <taxon>Gamasina</taxon>
        <taxon>Dermanyssoidea</taxon>
        <taxon>Varroidae</taxon>
        <taxon>Varroa</taxon>
    </lineage>
</organism>
<feature type="compositionally biased region" description="Basic residues" evidence="23">
    <location>
        <begin position="1469"/>
        <end position="1482"/>
    </location>
</feature>
<keyword evidence="7" id="KW-0227">DNA damage</keyword>
<dbReference type="SUPFAM" id="SSF46785">
    <property type="entry name" value="Winged helix' DNA-binding domain"/>
    <property type="match status" value="1"/>
</dbReference>
<feature type="region of interest" description="Disordered" evidence="23">
    <location>
        <begin position="1402"/>
        <end position="1443"/>
    </location>
</feature>
<dbReference type="FunFam" id="3.40.50.300:FF:000537">
    <property type="entry name" value="Bloom syndrome RecQ-like helicase"/>
    <property type="match status" value="1"/>
</dbReference>
<feature type="compositionally biased region" description="Basic and acidic residues" evidence="23">
    <location>
        <begin position="609"/>
        <end position="624"/>
    </location>
</feature>
<evidence type="ECO:0000256" key="19">
    <source>
        <dbReference type="ARBA" id="ARBA00049360"/>
    </source>
</evidence>
<comment type="similarity">
    <text evidence="3">Belongs to the helicase family. RecQ subfamily.</text>
</comment>
<dbReference type="GO" id="GO:0005737">
    <property type="term" value="C:cytoplasm"/>
    <property type="evidence" value="ECO:0007669"/>
    <property type="project" value="TreeGrafter"/>
</dbReference>
<accession>A0A7M7L2V1</accession>
<evidence type="ECO:0000256" key="2">
    <source>
        <dbReference type="ARBA" id="ARBA00004123"/>
    </source>
</evidence>
<evidence type="ECO:0000256" key="4">
    <source>
        <dbReference type="ARBA" id="ARBA00022705"/>
    </source>
</evidence>